<evidence type="ECO:0000313" key="3">
    <source>
        <dbReference type="Proteomes" id="UP001165297"/>
    </source>
</evidence>
<feature type="compositionally biased region" description="Basic and acidic residues" evidence="1">
    <location>
        <begin position="86"/>
        <end position="98"/>
    </location>
</feature>
<dbReference type="EMBL" id="JAJADQ010000017">
    <property type="protein sequence ID" value="MCB2380450.1"/>
    <property type="molecule type" value="Genomic_DNA"/>
</dbReference>
<accession>A0ABS8AML4</accession>
<comment type="caution">
    <text evidence="2">The sequence shown here is derived from an EMBL/GenBank/DDBJ whole genome shotgun (WGS) entry which is preliminary data.</text>
</comment>
<feature type="region of interest" description="Disordered" evidence="1">
    <location>
        <begin position="72"/>
        <end position="101"/>
    </location>
</feature>
<evidence type="ECO:0008006" key="4">
    <source>
        <dbReference type="Google" id="ProtNLM"/>
    </source>
</evidence>
<organism evidence="2 3">
    <name type="scientific">Hymenobacter nitidus</name>
    <dbReference type="NCBI Taxonomy" id="2880929"/>
    <lineage>
        <taxon>Bacteria</taxon>
        <taxon>Pseudomonadati</taxon>
        <taxon>Bacteroidota</taxon>
        <taxon>Cytophagia</taxon>
        <taxon>Cytophagales</taxon>
        <taxon>Hymenobacteraceae</taxon>
        <taxon>Hymenobacter</taxon>
    </lineage>
</organism>
<evidence type="ECO:0000313" key="2">
    <source>
        <dbReference type="EMBL" id="MCB2380450.1"/>
    </source>
</evidence>
<name>A0ABS8AML4_9BACT</name>
<reference evidence="2" key="1">
    <citation type="submission" date="2021-10" db="EMBL/GenBank/DDBJ databases">
        <authorList>
            <person name="Dean J.D."/>
            <person name="Kim M.K."/>
            <person name="Newey C.N."/>
            <person name="Stoker T.S."/>
            <person name="Thompson D.W."/>
            <person name="Grose J.H."/>
        </authorList>
    </citation>
    <scope>NUCLEOTIDE SEQUENCE</scope>
    <source>
        <strain evidence="2">BT635</strain>
    </source>
</reference>
<dbReference type="RefSeq" id="WP_226190439.1">
    <property type="nucleotide sequence ID" value="NZ_JAJADQ010000017.1"/>
</dbReference>
<sequence>MASFLDVTALDIDSWAGTIASKSIFPELVRRLILATSTSLTKVDFPSGDATYEGGWDGIVVDEVGSPFIPKGQSGWELGTTSKKKDKAESDYAERSGDSRGLNQSETTIVLVTPRNWGAPDKRAWVKAKKDENIWKDVILYDAKDLETWLSVAPSVQVWFSSLIGKRPSGVFDLDNYWLDWSHSTEPATTASLVTAGRESLVKEIHGWLSSDSNSFSLLADSRTEAVAVLAAAIQVLPSDERLAQLGRCIVVNEVDSWHKLVNVGQPLTLVPLFDDKDAVAGAYRRGHKVFLPLDRTDKSRAVGAREVPRLSRFAAESVLISEGIGDDSARKLARIARRSFSAFRRAIAVNPYLHTPDWAKTESQQLLIAALLIGVWDENNEADKEGLSRVAHLAYHELKSKLVQWSNSVDPPVRLVGTVWYVVDKEDIWNLVMASIAREQLDAFTATVLDALSKPLGRYVLTVSAEASEGAKAADIANSGLFRDSLTNTLALLGAYEEQILPSADVTAGEVAKQCVRQLFAIADSIPGVWPSIGNLLPSIAEAAPDEFLNTVSSGIQREGLGVKQLFEEQETFFYASSDHAGLLWALEVLAWNSDYLSRATQVLAMLVRLGLVKVGGNKPFGSLYEIFLLWMPHTAATAQQRLEVIDLLRTREPDVSWSLLKSLILEGRGVSTGTAKPKWRDWVPASQRQSRMALYEAAEQINERLLTDAGTDVGRWVDLIEKLPSLSGNQLRAAIQRLKTLVLSEDSDKAAVWHALRQLVARHRSFADTEWAMSPAAVDDLADVMPLFEPQGIIERYAWLFDTWPALPEGKEQETKEYEKTIFQAQSAAMHLIYKQGGTAIVETLIQSVRAPQLLGKLLFLEGIEDTQSKLLVKKYVGSNSHSEDHFGQGIIGAWIRKEGSEWALNAVDSFKEDWAPIQLATWLYWLPSTPNIWAKAHLLGDGVEEEYWKLVSPYSIEEKDVEQAVNLFMQFNLSAKAVELLGQNERNRKSLPTDLLLDVLERAIHSDSSDNGSTMRKYYIENLLEELGEMPDIDRVRVARLEFLLMAQSYSFAYDKKPKVLFDELSKNPILYSQLIAIAFRPEGVGSKVVDSGDANLAIGGWRLLEHWRTLPGLQANGEIDAAFFFDWVEQVLALTSESGHKVIAEQQLGQLISGSPVGKDGNWPHESVRDLLEAKQSEEIETGFQIGIHNSRGTTSRGAFEGGEQERELVGLYSGYAEALKIRWPRTATVLKEIAGYFSKRAQEEDKDAELRQDFDG</sequence>
<keyword evidence="3" id="KW-1185">Reference proteome</keyword>
<dbReference type="Proteomes" id="UP001165297">
    <property type="component" value="Unassembled WGS sequence"/>
</dbReference>
<gene>
    <name evidence="2" type="ORF">LGH70_22850</name>
</gene>
<evidence type="ECO:0000256" key="1">
    <source>
        <dbReference type="SAM" id="MobiDB-lite"/>
    </source>
</evidence>
<proteinExistence type="predicted"/>
<protein>
    <recommendedName>
        <fullName evidence="4">ATP-binding protein</fullName>
    </recommendedName>
</protein>